<keyword evidence="3" id="KW-0805">Transcription regulation</keyword>
<dbReference type="Proteomes" id="UP001318040">
    <property type="component" value="Chromosome 34"/>
</dbReference>
<accession>A0AAJ7TRT1</accession>
<protein>
    <recommendedName>
        <fullName evidence="6">Heterochromatin protein 1</fullName>
    </recommendedName>
</protein>
<dbReference type="InterPro" id="IPR023780">
    <property type="entry name" value="Chromo_domain"/>
</dbReference>
<reference evidence="10" key="1">
    <citation type="submission" date="2025-08" db="UniProtKB">
        <authorList>
            <consortium name="RefSeq"/>
        </authorList>
    </citation>
    <scope>IDENTIFICATION</scope>
    <source>
        <tissue evidence="10">Sperm</tissue>
    </source>
</reference>
<feature type="compositionally biased region" description="Acidic residues" evidence="7">
    <location>
        <begin position="13"/>
        <end position="25"/>
    </location>
</feature>
<evidence type="ECO:0000313" key="10">
    <source>
        <dbReference type="RefSeq" id="XP_032821477.1"/>
    </source>
</evidence>
<name>A0AAJ7TRT1_PETMA</name>
<sequence>MGKSKQNKKHLEEEEAEEEEAEEEVVGGGVPEGELEEEEYVVEKVLDRRVVKGKVEYLLKWKGFSHSGDNTWEPEDHLDCPELINHYLDSLKLKPRDGGGFGGEVAGGSEERVEAYKRKPAVAFNGSEDGRAKKKKDDKADERIRGFAGGLEAERIVGATDCSGELMFLMKWKGLDETDLVPAKEANVKCPQVVIKFYEERVTWHMYPVDEEDKEESADTTV</sequence>
<dbReference type="InterPro" id="IPR017984">
    <property type="entry name" value="Chromo_dom_subgr"/>
</dbReference>
<dbReference type="InterPro" id="IPR051219">
    <property type="entry name" value="Heterochromatin_chromo-domain"/>
</dbReference>
<dbReference type="SMART" id="SM00298">
    <property type="entry name" value="CHROMO"/>
    <property type="match status" value="2"/>
</dbReference>
<dbReference type="GO" id="GO:0005634">
    <property type="term" value="C:nucleus"/>
    <property type="evidence" value="ECO:0007669"/>
    <property type="project" value="UniProtKB-SubCell"/>
</dbReference>
<dbReference type="Pfam" id="PF00385">
    <property type="entry name" value="Chromo"/>
    <property type="match status" value="1"/>
</dbReference>
<dbReference type="InterPro" id="IPR023779">
    <property type="entry name" value="Chromodomain_CS"/>
</dbReference>
<dbReference type="RefSeq" id="XP_032821477.1">
    <property type="nucleotide sequence ID" value="XM_032965586.1"/>
</dbReference>
<evidence type="ECO:0000256" key="3">
    <source>
        <dbReference type="ARBA" id="ARBA00023015"/>
    </source>
</evidence>
<dbReference type="InterPro" id="IPR016197">
    <property type="entry name" value="Chromo-like_dom_sf"/>
</dbReference>
<comment type="subcellular location">
    <subcellularLocation>
        <location evidence="1">Nucleus</location>
    </subcellularLocation>
</comment>
<dbReference type="InterPro" id="IPR008251">
    <property type="entry name" value="Chromo_shadow_dom"/>
</dbReference>
<feature type="domain" description="Chromo" evidence="8">
    <location>
        <begin position="151"/>
        <end position="209"/>
    </location>
</feature>
<keyword evidence="9" id="KW-1185">Reference proteome</keyword>
<proteinExistence type="predicted"/>
<evidence type="ECO:0000256" key="2">
    <source>
        <dbReference type="ARBA" id="ARBA00022737"/>
    </source>
</evidence>
<evidence type="ECO:0000313" key="9">
    <source>
        <dbReference type="Proteomes" id="UP001318040"/>
    </source>
</evidence>
<evidence type="ECO:0000256" key="1">
    <source>
        <dbReference type="ARBA" id="ARBA00004123"/>
    </source>
</evidence>
<evidence type="ECO:0000256" key="6">
    <source>
        <dbReference type="ARBA" id="ARBA00073803"/>
    </source>
</evidence>
<keyword evidence="5" id="KW-0539">Nucleus</keyword>
<dbReference type="FunFam" id="2.40.50.40:FF:000007">
    <property type="entry name" value="Chromobox protein homolog 1"/>
    <property type="match status" value="1"/>
</dbReference>
<dbReference type="PROSITE" id="PS50013">
    <property type="entry name" value="CHROMO_2"/>
    <property type="match status" value="2"/>
</dbReference>
<dbReference type="PRINTS" id="PR00504">
    <property type="entry name" value="CHROMODOMAIN"/>
</dbReference>
<dbReference type="PANTHER" id="PTHR22812">
    <property type="entry name" value="CHROMOBOX PROTEIN"/>
    <property type="match status" value="1"/>
</dbReference>
<feature type="domain" description="Chromo" evidence="8">
    <location>
        <begin position="40"/>
        <end position="99"/>
    </location>
</feature>
<feature type="region of interest" description="Disordered" evidence="7">
    <location>
        <begin position="1"/>
        <end position="37"/>
    </location>
</feature>
<gene>
    <name evidence="10" type="primary">LOC116948669</name>
</gene>
<dbReference type="SMART" id="SM00300">
    <property type="entry name" value="ChSh"/>
    <property type="match status" value="1"/>
</dbReference>
<dbReference type="Gene3D" id="2.40.50.40">
    <property type="match status" value="2"/>
</dbReference>
<evidence type="ECO:0000256" key="5">
    <source>
        <dbReference type="ARBA" id="ARBA00023242"/>
    </source>
</evidence>
<dbReference type="Pfam" id="PF01393">
    <property type="entry name" value="Chromo_shadow"/>
    <property type="match status" value="1"/>
</dbReference>
<evidence type="ECO:0000256" key="7">
    <source>
        <dbReference type="SAM" id="MobiDB-lite"/>
    </source>
</evidence>
<dbReference type="GO" id="GO:0000792">
    <property type="term" value="C:heterochromatin"/>
    <property type="evidence" value="ECO:0007669"/>
    <property type="project" value="UniProtKB-ARBA"/>
</dbReference>
<keyword evidence="2" id="KW-0677">Repeat</keyword>
<dbReference type="SUPFAM" id="SSF54160">
    <property type="entry name" value="Chromo domain-like"/>
    <property type="match status" value="2"/>
</dbReference>
<dbReference type="PROSITE" id="PS00598">
    <property type="entry name" value="CHROMO_1"/>
    <property type="match status" value="1"/>
</dbReference>
<evidence type="ECO:0000256" key="4">
    <source>
        <dbReference type="ARBA" id="ARBA00023163"/>
    </source>
</evidence>
<organism evidence="9 10">
    <name type="scientific">Petromyzon marinus</name>
    <name type="common">Sea lamprey</name>
    <dbReference type="NCBI Taxonomy" id="7757"/>
    <lineage>
        <taxon>Eukaryota</taxon>
        <taxon>Metazoa</taxon>
        <taxon>Chordata</taxon>
        <taxon>Craniata</taxon>
        <taxon>Vertebrata</taxon>
        <taxon>Cyclostomata</taxon>
        <taxon>Hyperoartia</taxon>
        <taxon>Petromyzontiformes</taxon>
        <taxon>Petromyzontidae</taxon>
        <taxon>Petromyzon</taxon>
    </lineage>
</organism>
<dbReference type="FunFam" id="2.40.50.40:FF:000031">
    <property type="entry name" value="Heterochromatin protein 1"/>
    <property type="match status" value="1"/>
</dbReference>
<dbReference type="AlphaFoldDB" id="A0AAJ7TRT1"/>
<dbReference type="InterPro" id="IPR000953">
    <property type="entry name" value="Chromo/chromo_shadow_dom"/>
</dbReference>
<keyword evidence="4" id="KW-0804">Transcription</keyword>
<evidence type="ECO:0000259" key="8">
    <source>
        <dbReference type="PROSITE" id="PS50013"/>
    </source>
</evidence>